<dbReference type="SUPFAM" id="SSF46894">
    <property type="entry name" value="C-terminal effector domain of the bipartite response regulators"/>
    <property type="match status" value="1"/>
</dbReference>
<dbReference type="PANTHER" id="PTHR16305:SF28">
    <property type="entry name" value="GUANYLATE CYCLASE DOMAIN-CONTAINING PROTEIN"/>
    <property type="match status" value="1"/>
</dbReference>
<dbReference type="Proteomes" id="UP001589766">
    <property type="component" value="Unassembled WGS sequence"/>
</dbReference>
<feature type="region of interest" description="Disordered" evidence="3">
    <location>
        <begin position="1001"/>
        <end position="1024"/>
    </location>
</feature>
<evidence type="ECO:0000313" key="6">
    <source>
        <dbReference type="Proteomes" id="UP001589766"/>
    </source>
</evidence>
<name>A0ABV6F9G6_9MICC</name>
<evidence type="ECO:0000259" key="4">
    <source>
        <dbReference type="PROSITE" id="PS50043"/>
    </source>
</evidence>
<dbReference type="Pfam" id="PF00196">
    <property type="entry name" value="GerE"/>
    <property type="match status" value="1"/>
</dbReference>
<accession>A0ABV6F9G6</accession>
<gene>
    <name evidence="5" type="ORF">ACFFIO_16780</name>
</gene>
<dbReference type="Pfam" id="PF13191">
    <property type="entry name" value="AAA_16"/>
    <property type="match status" value="1"/>
</dbReference>
<reference evidence="5 6" key="1">
    <citation type="submission" date="2024-09" db="EMBL/GenBank/DDBJ databases">
        <authorList>
            <person name="Sun Q."/>
            <person name="Mori K."/>
        </authorList>
    </citation>
    <scope>NUCLEOTIDE SEQUENCE [LARGE SCALE GENOMIC DNA]</scope>
    <source>
        <strain evidence="5 6">CCM 7609</strain>
    </source>
</reference>
<evidence type="ECO:0000256" key="1">
    <source>
        <dbReference type="ARBA" id="ARBA00022741"/>
    </source>
</evidence>
<dbReference type="SMART" id="SM00421">
    <property type="entry name" value="HTH_LUXR"/>
    <property type="match status" value="1"/>
</dbReference>
<dbReference type="InterPro" id="IPR036388">
    <property type="entry name" value="WH-like_DNA-bd_sf"/>
</dbReference>
<feature type="domain" description="HTH luxR-type" evidence="4">
    <location>
        <begin position="927"/>
        <end position="991"/>
    </location>
</feature>
<dbReference type="PROSITE" id="PS50043">
    <property type="entry name" value="HTH_LUXR_2"/>
    <property type="match status" value="1"/>
</dbReference>
<evidence type="ECO:0000256" key="2">
    <source>
        <dbReference type="ARBA" id="ARBA00022840"/>
    </source>
</evidence>
<evidence type="ECO:0000256" key="3">
    <source>
        <dbReference type="SAM" id="MobiDB-lite"/>
    </source>
</evidence>
<keyword evidence="6" id="KW-1185">Reference proteome</keyword>
<dbReference type="InterPro" id="IPR027417">
    <property type="entry name" value="P-loop_NTPase"/>
</dbReference>
<dbReference type="InterPro" id="IPR011990">
    <property type="entry name" value="TPR-like_helical_dom_sf"/>
</dbReference>
<dbReference type="InterPro" id="IPR016032">
    <property type="entry name" value="Sig_transdc_resp-reg_C-effctor"/>
</dbReference>
<dbReference type="EMBL" id="JBHLWH010000047">
    <property type="protein sequence ID" value="MFC0250166.1"/>
    <property type="molecule type" value="Genomic_DNA"/>
</dbReference>
<dbReference type="Gene3D" id="1.10.10.10">
    <property type="entry name" value="Winged helix-like DNA-binding domain superfamily/Winged helix DNA-binding domain"/>
    <property type="match status" value="1"/>
</dbReference>
<evidence type="ECO:0000313" key="5">
    <source>
        <dbReference type="EMBL" id="MFC0250166.1"/>
    </source>
</evidence>
<comment type="caution">
    <text evidence="5">The sequence shown here is derived from an EMBL/GenBank/DDBJ whole genome shotgun (WGS) entry which is preliminary data.</text>
</comment>
<keyword evidence="2" id="KW-0067">ATP-binding</keyword>
<feature type="region of interest" description="Disordered" evidence="3">
    <location>
        <begin position="900"/>
        <end position="919"/>
    </location>
</feature>
<sequence>MTQHPHRHSKTLPGRTAELQRLNAVWERVQTGVPQFVAIEGPAGIGKTTLVETFLTGKRNVLPVVEVYPTDVDVPGALIQRLLSTITGQYRAQWPTAVEDYVQLVFDTMQALEETADGAGITVVEDLQWADRFSAEVLWRCAQAMISGPSMIILTFRPQATELTVGIEHLLASGRHGTHLQLGPLGVADCRQVLRERLGIPVSEDFARKVHSGTGGVPLLVGAVARWLDHAPPGHRRLQDAMAALGTGQDASQRLFGRALQSSLEAVSPHLRDTLSLLAVAGEPLHIVHLSGALVELGYPGLPDHGLLDSDQVRITHTAGTVALSHPHLAPLMAAQLPARRRAELHRILAPILNGPVALSHRVQAQRLDPEPAETPLIIRTLMQYGGEALGRGDGVGAFGHFHQALRLTGDPVALTLALRATVLARRPDLVLELRDVLAGLPQTRPRCAARAWDLLASEDLEGAVDQIRQGLQLPEDDPGRAGLLLLGHALAAAGRAAYATARFGAVGSTIDALLAELVPVRHGFEHAARQDPRALRQVSEARSVEALLALWSGLRHGDRSRVGEFTEQMTSLLEDLRPVPGTEPVRSVISAVIGSRLRAQGDVAAASRILDATAQDAQVPREQRVFLETTLSQLAFHQGAWDRALEHATQAVDSSLMQPVDSGVRSAYATAALVPLARGEQEAGRQLLQRAVDDAGTTSEVVDCAVAFTRAMGATFAGDHPEAARQFQLIESTRVGWATAGFTTVCLYARALAETGQMDRLQALAVHATEGMDSAPDGVLRAVEAATLGALYRARAQPDEAREQLMEALAALDAEPVPYVAGIGPDVLPGGGHALVRAFLALDLSRLAMDGAGTGEQPEGGVGDAGRWARQAADFFLRCGAMPLHGEAEELATALRKRQDDQATGPATGHGADRAHEPVSAPAQAAFRLMAGLPTRERQIAVEVAEGKDDREIATELFLSVRTVEYHVGNCLAKLGMTSRVELRKALQPATLTLLVPALPGAGPEDGVPVDGTPADPDGPRAP</sequence>
<dbReference type="PRINTS" id="PR00038">
    <property type="entry name" value="HTHLUXR"/>
</dbReference>
<dbReference type="Gene3D" id="1.25.40.10">
    <property type="entry name" value="Tetratricopeptide repeat domain"/>
    <property type="match status" value="1"/>
</dbReference>
<dbReference type="RefSeq" id="WP_378043624.1">
    <property type="nucleotide sequence ID" value="NZ_JBHLWH010000047.1"/>
</dbReference>
<dbReference type="Gene3D" id="3.40.50.300">
    <property type="entry name" value="P-loop containing nucleotide triphosphate hydrolases"/>
    <property type="match status" value="1"/>
</dbReference>
<dbReference type="InterPro" id="IPR000792">
    <property type="entry name" value="Tscrpt_reg_LuxR_C"/>
</dbReference>
<protein>
    <submittedName>
        <fullName evidence="5">AAA family ATPase</fullName>
    </submittedName>
</protein>
<dbReference type="PANTHER" id="PTHR16305">
    <property type="entry name" value="TESTICULAR SOLUBLE ADENYLYL CYCLASE"/>
    <property type="match status" value="1"/>
</dbReference>
<dbReference type="CDD" id="cd06170">
    <property type="entry name" value="LuxR_C_like"/>
    <property type="match status" value="1"/>
</dbReference>
<organism evidence="5 6">
    <name type="scientific">Citricoccus parietis</name>
    <dbReference type="NCBI Taxonomy" id="592307"/>
    <lineage>
        <taxon>Bacteria</taxon>
        <taxon>Bacillati</taxon>
        <taxon>Actinomycetota</taxon>
        <taxon>Actinomycetes</taxon>
        <taxon>Micrococcales</taxon>
        <taxon>Micrococcaceae</taxon>
        <taxon>Citricoccus</taxon>
    </lineage>
</organism>
<keyword evidence="1" id="KW-0547">Nucleotide-binding</keyword>
<dbReference type="SUPFAM" id="SSF52540">
    <property type="entry name" value="P-loop containing nucleoside triphosphate hydrolases"/>
    <property type="match status" value="1"/>
</dbReference>
<proteinExistence type="predicted"/>
<dbReference type="InterPro" id="IPR041664">
    <property type="entry name" value="AAA_16"/>
</dbReference>